<gene>
    <name evidence="5" type="primary">tsf</name>
    <name evidence="9" type="ORF">THC_0686</name>
</gene>
<dbReference type="SUPFAM" id="SSF54713">
    <property type="entry name" value="Elongation factor Ts (EF-Ts), dimerisation domain"/>
    <property type="match status" value="1"/>
</dbReference>
<feature type="region of interest" description="Involved in Mg(2+) ion dislocation from EF-Tu" evidence="5">
    <location>
        <begin position="82"/>
        <end position="85"/>
    </location>
</feature>
<evidence type="ECO:0000256" key="2">
    <source>
        <dbReference type="ARBA" id="ARBA00016956"/>
    </source>
</evidence>
<dbReference type="PATRIC" id="fig|1653476.3.peg.709"/>
<dbReference type="InterPro" id="IPR036402">
    <property type="entry name" value="EF-Ts_dimer_sf"/>
</dbReference>
<dbReference type="InterPro" id="IPR018101">
    <property type="entry name" value="Transl_elong_Ts_CS"/>
</dbReference>
<keyword evidence="3 5" id="KW-0251">Elongation factor</keyword>
<dbReference type="OrthoDB" id="9808348at2"/>
<dbReference type="RefSeq" id="WP_068516606.1">
    <property type="nucleotide sequence ID" value="NZ_AP014945.1"/>
</dbReference>
<dbReference type="FunFam" id="1.10.8.10:FF:000001">
    <property type="entry name" value="Elongation factor Ts"/>
    <property type="match status" value="1"/>
</dbReference>
<dbReference type="Pfam" id="PF00889">
    <property type="entry name" value="EF_TS"/>
    <property type="match status" value="1"/>
</dbReference>
<evidence type="ECO:0000259" key="8">
    <source>
        <dbReference type="Pfam" id="PF00889"/>
    </source>
</evidence>
<comment type="function">
    <text evidence="5 6">Associates with the EF-Tu.GDP complex and induces the exchange of GDP to GTP. It remains bound to the aminoacyl-tRNA.EF-Tu.GTP complex up to the GTP hydrolysis stage on the ribosome.</text>
</comment>
<sequence length="198" mass="22290">MAAISLDLVKQLRDRTAAGFSDCKKALEEAGGDIEKAVDILRKKGLAIAAKRAGKEAKEGVIASYIHSNKKIGVLVEVNCETDFVARTPDFQDFAYNVAMHIAASSPICVSREEMPQEALEREKRIYEEQLREQGKPENVIPKIIEGKLEKFYKESVLLEQPYIKNPELTIQDLLNELIAKTGEKILIRRFARFQIGE</sequence>
<comment type="subcellular location">
    <subcellularLocation>
        <location evidence="5 7">Cytoplasm</location>
    </subcellularLocation>
</comment>
<organism evidence="9 10">
    <name type="scientific">Caldimicrobium thiodismutans</name>
    <dbReference type="NCBI Taxonomy" id="1653476"/>
    <lineage>
        <taxon>Bacteria</taxon>
        <taxon>Pseudomonadati</taxon>
        <taxon>Thermodesulfobacteriota</taxon>
        <taxon>Thermodesulfobacteria</taxon>
        <taxon>Thermodesulfobacteriales</taxon>
        <taxon>Thermodesulfobacteriaceae</taxon>
        <taxon>Caldimicrobium</taxon>
    </lineage>
</organism>
<keyword evidence="10" id="KW-1185">Reference proteome</keyword>
<dbReference type="Gene3D" id="3.30.479.20">
    <property type="entry name" value="Elongation factor Ts, dimerisation domain"/>
    <property type="match status" value="1"/>
</dbReference>
<comment type="similarity">
    <text evidence="1 5 6">Belongs to the EF-Ts family.</text>
</comment>
<dbReference type="InterPro" id="IPR014039">
    <property type="entry name" value="Transl_elong_EFTs/EF1B_dimer"/>
</dbReference>
<dbReference type="AlphaFoldDB" id="A0A0U4N1H3"/>
<dbReference type="GO" id="GO:0005737">
    <property type="term" value="C:cytoplasm"/>
    <property type="evidence" value="ECO:0007669"/>
    <property type="project" value="UniProtKB-SubCell"/>
</dbReference>
<evidence type="ECO:0000313" key="10">
    <source>
        <dbReference type="Proteomes" id="UP000068196"/>
    </source>
</evidence>
<keyword evidence="4 5" id="KW-0648">Protein biosynthesis</keyword>
<dbReference type="InterPro" id="IPR009060">
    <property type="entry name" value="UBA-like_sf"/>
</dbReference>
<reference evidence="9 10" key="1">
    <citation type="journal article" date="2016" name="Int. J. Syst. Evol. Microbiol.">
        <title>Caldimicrobium thiodismutans sp. nov., a sulfur-disproportionating bacterium isolated from a hot spring, and emended description of the genus Caldimicrobium.</title>
        <authorList>
            <person name="Kojima H."/>
            <person name="Umezawa K."/>
            <person name="Fukui M."/>
        </authorList>
    </citation>
    <scope>NUCLEOTIDE SEQUENCE [LARGE SCALE GENOMIC DNA]</scope>
    <source>
        <strain evidence="9 10">TF1</strain>
    </source>
</reference>
<dbReference type="InterPro" id="IPR001816">
    <property type="entry name" value="Transl_elong_EFTs/EF1B"/>
</dbReference>
<feature type="domain" description="Translation elongation factor EFTs/EF1B dimerisation" evidence="8">
    <location>
        <begin position="41"/>
        <end position="198"/>
    </location>
</feature>
<dbReference type="Gene3D" id="1.10.8.10">
    <property type="entry name" value="DNA helicase RuvA subunit, C-terminal domain"/>
    <property type="match status" value="1"/>
</dbReference>
<evidence type="ECO:0000256" key="5">
    <source>
        <dbReference type="HAMAP-Rule" id="MF_00050"/>
    </source>
</evidence>
<name>A0A0U4N1H3_9BACT</name>
<dbReference type="PANTHER" id="PTHR11741">
    <property type="entry name" value="ELONGATION FACTOR TS"/>
    <property type="match status" value="1"/>
</dbReference>
<evidence type="ECO:0000256" key="3">
    <source>
        <dbReference type="ARBA" id="ARBA00022768"/>
    </source>
</evidence>
<evidence type="ECO:0000313" key="9">
    <source>
        <dbReference type="EMBL" id="BAU23078.1"/>
    </source>
</evidence>
<dbReference type="EMBL" id="AP014945">
    <property type="protein sequence ID" value="BAU23078.1"/>
    <property type="molecule type" value="Genomic_DNA"/>
</dbReference>
<dbReference type="GO" id="GO:0003746">
    <property type="term" value="F:translation elongation factor activity"/>
    <property type="evidence" value="ECO:0007669"/>
    <property type="project" value="UniProtKB-UniRule"/>
</dbReference>
<reference evidence="10" key="2">
    <citation type="journal article" date="2016" name="Int. J. Syst. Evol. Microbiol.">
        <title>Caldimicrobium thiodismutans sp. nov., a sulfur-disproportionating bacterium isolated from a hot spring.</title>
        <authorList>
            <person name="Kojima H."/>
            <person name="Umezawa K."/>
            <person name="Fukui M."/>
        </authorList>
    </citation>
    <scope>NUCLEOTIDE SEQUENCE [LARGE SCALE GENOMIC DNA]</scope>
    <source>
        <strain evidence="10">TF1</strain>
    </source>
</reference>
<protein>
    <recommendedName>
        <fullName evidence="2 5">Elongation factor Ts</fullName>
        <shortName evidence="5">EF-Ts</shortName>
    </recommendedName>
</protein>
<dbReference type="PANTHER" id="PTHR11741:SF0">
    <property type="entry name" value="ELONGATION FACTOR TS, MITOCHONDRIAL"/>
    <property type="match status" value="1"/>
</dbReference>
<dbReference type="Proteomes" id="UP000068196">
    <property type="component" value="Chromosome"/>
</dbReference>
<dbReference type="STRING" id="1653476.THC_0686"/>
<dbReference type="HAMAP" id="MF_00050">
    <property type="entry name" value="EF_Ts"/>
    <property type="match status" value="1"/>
</dbReference>
<proteinExistence type="inferred from homology"/>
<evidence type="ECO:0000256" key="7">
    <source>
        <dbReference type="RuleBase" id="RU000643"/>
    </source>
</evidence>
<evidence type="ECO:0000256" key="1">
    <source>
        <dbReference type="ARBA" id="ARBA00005532"/>
    </source>
</evidence>
<dbReference type="FunFam" id="1.10.286.20:FF:000001">
    <property type="entry name" value="Elongation factor Ts"/>
    <property type="match status" value="1"/>
</dbReference>
<dbReference type="KEGG" id="cthi:THC_0686"/>
<accession>A0A0U4N1H3</accession>
<dbReference type="SUPFAM" id="SSF46934">
    <property type="entry name" value="UBA-like"/>
    <property type="match status" value="1"/>
</dbReference>
<keyword evidence="5" id="KW-0963">Cytoplasm</keyword>
<evidence type="ECO:0000256" key="6">
    <source>
        <dbReference type="RuleBase" id="RU000642"/>
    </source>
</evidence>
<evidence type="ECO:0000256" key="4">
    <source>
        <dbReference type="ARBA" id="ARBA00022917"/>
    </source>
</evidence>
<dbReference type="PROSITE" id="PS01127">
    <property type="entry name" value="EF_TS_2"/>
    <property type="match status" value="1"/>
</dbReference>
<dbReference type="NCBIfam" id="TIGR00116">
    <property type="entry name" value="tsf"/>
    <property type="match status" value="1"/>
</dbReference>
<dbReference type="Gene3D" id="1.10.286.20">
    <property type="match status" value="1"/>
</dbReference>
<dbReference type="CDD" id="cd14275">
    <property type="entry name" value="UBA_EF-Ts"/>
    <property type="match status" value="1"/>
</dbReference>